<evidence type="ECO:0000313" key="1">
    <source>
        <dbReference type="EMBL" id="GAA0371588.1"/>
    </source>
</evidence>
<keyword evidence="2" id="KW-1185">Reference proteome</keyword>
<proteinExistence type="predicted"/>
<protein>
    <submittedName>
        <fullName evidence="1">Uncharacterized protein</fullName>
    </submittedName>
</protein>
<comment type="caution">
    <text evidence="1">The sequence shown here is derived from an EMBL/GenBank/DDBJ whole genome shotgun (WGS) entry which is preliminary data.</text>
</comment>
<accession>A0ABN0XSZ7</accession>
<name>A0ABN0XSZ7_9ACTN</name>
<dbReference type="EMBL" id="BAAABW010000028">
    <property type="protein sequence ID" value="GAA0371588.1"/>
    <property type="molecule type" value="Genomic_DNA"/>
</dbReference>
<reference evidence="1 2" key="1">
    <citation type="journal article" date="2019" name="Int. J. Syst. Evol. Microbiol.">
        <title>The Global Catalogue of Microorganisms (GCM) 10K type strain sequencing project: providing services to taxonomists for standard genome sequencing and annotation.</title>
        <authorList>
            <consortium name="The Broad Institute Genomics Platform"/>
            <consortium name="The Broad Institute Genome Sequencing Center for Infectious Disease"/>
            <person name="Wu L."/>
            <person name="Ma J."/>
        </authorList>
    </citation>
    <scope>NUCLEOTIDE SEQUENCE [LARGE SCALE GENOMIC DNA]</scope>
    <source>
        <strain evidence="1 2">JCM 4565</strain>
    </source>
</reference>
<sequence>MISVTRTRLDNGIPAVAQATADALRIAIDDRHITAAGAVALERVLNGLAPQRRSPEADVEGGE</sequence>
<organism evidence="1 2">
    <name type="scientific">Streptomyces blastmyceticus</name>
    <dbReference type="NCBI Taxonomy" id="68180"/>
    <lineage>
        <taxon>Bacteria</taxon>
        <taxon>Bacillati</taxon>
        <taxon>Actinomycetota</taxon>
        <taxon>Actinomycetes</taxon>
        <taxon>Kitasatosporales</taxon>
        <taxon>Streptomycetaceae</taxon>
        <taxon>Streptomyces</taxon>
    </lineage>
</organism>
<dbReference type="Proteomes" id="UP001500063">
    <property type="component" value="Unassembled WGS sequence"/>
</dbReference>
<evidence type="ECO:0000313" key="2">
    <source>
        <dbReference type="Proteomes" id="UP001500063"/>
    </source>
</evidence>
<gene>
    <name evidence="1" type="ORF">GCM10010319_57070</name>
</gene>